<accession>A0A5B7GCC3</accession>
<reference evidence="1 2" key="1">
    <citation type="submission" date="2019-05" db="EMBL/GenBank/DDBJ databases">
        <title>Another draft genome of Portunus trituberculatus and its Hox gene families provides insights of decapod evolution.</title>
        <authorList>
            <person name="Jeong J.-H."/>
            <person name="Song I."/>
            <person name="Kim S."/>
            <person name="Choi T."/>
            <person name="Kim D."/>
            <person name="Ryu S."/>
            <person name="Kim W."/>
        </authorList>
    </citation>
    <scope>NUCLEOTIDE SEQUENCE [LARGE SCALE GENOMIC DNA]</scope>
    <source>
        <tissue evidence="1">Muscle</tissue>
    </source>
</reference>
<gene>
    <name evidence="1" type="ORF">E2C01_050523</name>
</gene>
<evidence type="ECO:0000313" key="1">
    <source>
        <dbReference type="EMBL" id="MPC56562.1"/>
    </source>
</evidence>
<proteinExistence type="predicted"/>
<name>A0A5B7GCC3_PORTR</name>
<dbReference type="Proteomes" id="UP000324222">
    <property type="component" value="Unassembled WGS sequence"/>
</dbReference>
<protein>
    <submittedName>
        <fullName evidence="1">Uncharacterized protein</fullName>
    </submittedName>
</protein>
<organism evidence="1 2">
    <name type="scientific">Portunus trituberculatus</name>
    <name type="common">Swimming crab</name>
    <name type="synonym">Neptunus trituberculatus</name>
    <dbReference type="NCBI Taxonomy" id="210409"/>
    <lineage>
        <taxon>Eukaryota</taxon>
        <taxon>Metazoa</taxon>
        <taxon>Ecdysozoa</taxon>
        <taxon>Arthropoda</taxon>
        <taxon>Crustacea</taxon>
        <taxon>Multicrustacea</taxon>
        <taxon>Malacostraca</taxon>
        <taxon>Eumalacostraca</taxon>
        <taxon>Eucarida</taxon>
        <taxon>Decapoda</taxon>
        <taxon>Pleocyemata</taxon>
        <taxon>Brachyura</taxon>
        <taxon>Eubrachyura</taxon>
        <taxon>Portunoidea</taxon>
        <taxon>Portunidae</taxon>
        <taxon>Portuninae</taxon>
        <taxon>Portunus</taxon>
    </lineage>
</organism>
<sequence length="88" mass="9318">MSLCCPARHTSRECPPVFVTVRDFPHASAVSWTLKDTRRCCGTVVVRGSGEACVVVVTVMCVVVVVVCREVRSDGAVSASPLPAAVSR</sequence>
<comment type="caution">
    <text evidence="1">The sequence shown here is derived from an EMBL/GenBank/DDBJ whole genome shotgun (WGS) entry which is preliminary data.</text>
</comment>
<evidence type="ECO:0000313" key="2">
    <source>
        <dbReference type="Proteomes" id="UP000324222"/>
    </source>
</evidence>
<keyword evidence="2" id="KW-1185">Reference proteome</keyword>
<dbReference type="AlphaFoldDB" id="A0A5B7GCC3"/>
<dbReference type="EMBL" id="VSRR010014036">
    <property type="protein sequence ID" value="MPC56562.1"/>
    <property type="molecule type" value="Genomic_DNA"/>
</dbReference>